<dbReference type="PANTHER" id="PTHR10174">
    <property type="entry name" value="ALPHA-TOCOPHEROL TRANSFER PROTEIN-RELATED"/>
    <property type="match status" value="1"/>
</dbReference>
<dbReference type="GO" id="GO:1902936">
    <property type="term" value="F:phosphatidylinositol bisphosphate binding"/>
    <property type="evidence" value="ECO:0007669"/>
    <property type="project" value="TreeGrafter"/>
</dbReference>
<gene>
    <name evidence="2" type="ORF">O3M35_002760</name>
</gene>
<dbReference type="PRINTS" id="PR00180">
    <property type="entry name" value="CRETINALDHBP"/>
</dbReference>
<dbReference type="SUPFAM" id="SSF52087">
    <property type="entry name" value="CRAL/TRIO domain"/>
    <property type="match status" value="1"/>
</dbReference>
<dbReference type="Pfam" id="PF00650">
    <property type="entry name" value="CRAL_TRIO"/>
    <property type="match status" value="1"/>
</dbReference>
<dbReference type="AlphaFoldDB" id="A0AAW1CMK3"/>
<reference evidence="2 3" key="1">
    <citation type="submission" date="2022-12" db="EMBL/GenBank/DDBJ databases">
        <title>Chromosome-level genome assembly of true bugs.</title>
        <authorList>
            <person name="Ma L."/>
            <person name="Li H."/>
        </authorList>
    </citation>
    <scope>NUCLEOTIDE SEQUENCE [LARGE SCALE GENOMIC DNA]</scope>
    <source>
        <strain evidence="2">Lab_2022b</strain>
    </source>
</reference>
<evidence type="ECO:0000259" key="1">
    <source>
        <dbReference type="PROSITE" id="PS50191"/>
    </source>
</evidence>
<dbReference type="SMART" id="SM00516">
    <property type="entry name" value="SEC14"/>
    <property type="match status" value="1"/>
</dbReference>
<dbReference type="Gene3D" id="3.40.525.10">
    <property type="entry name" value="CRAL-TRIO lipid binding domain"/>
    <property type="match status" value="1"/>
</dbReference>
<evidence type="ECO:0000313" key="2">
    <source>
        <dbReference type="EMBL" id="KAK9499789.1"/>
    </source>
</evidence>
<dbReference type="CDD" id="cd00170">
    <property type="entry name" value="SEC14"/>
    <property type="match status" value="1"/>
</dbReference>
<dbReference type="InterPro" id="IPR001251">
    <property type="entry name" value="CRAL-TRIO_dom"/>
</dbReference>
<dbReference type="InterPro" id="IPR036273">
    <property type="entry name" value="CRAL/TRIO_N_dom_sf"/>
</dbReference>
<protein>
    <recommendedName>
        <fullName evidence="1">CRAL-TRIO domain-containing protein</fullName>
    </recommendedName>
</protein>
<accession>A0AAW1CMK3</accession>
<dbReference type="EMBL" id="JAPXFL010000011">
    <property type="protein sequence ID" value="KAK9499789.1"/>
    <property type="molecule type" value="Genomic_DNA"/>
</dbReference>
<dbReference type="InterPro" id="IPR036865">
    <property type="entry name" value="CRAL-TRIO_dom_sf"/>
</dbReference>
<name>A0AAW1CMK3_9HEMI</name>
<proteinExistence type="predicted"/>
<dbReference type="PROSITE" id="PS50191">
    <property type="entry name" value="CRAL_TRIO"/>
    <property type="match status" value="1"/>
</dbReference>
<dbReference type="SUPFAM" id="SSF46938">
    <property type="entry name" value="CRAL/TRIO N-terminal domain"/>
    <property type="match status" value="1"/>
</dbReference>
<dbReference type="PANTHER" id="PTHR10174:SF213">
    <property type="entry name" value="CRAL-TRIO DOMAIN-CONTAINING PROTEIN"/>
    <property type="match status" value="1"/>
</dbReference>
<comment type="caution">
    <text evidence="2">The sequence shown here is derived from an EMBL/GenBank/DDBJ whole genome shotgun (WGS) entry which is preliminary data.</text>
</comment>
<evidence type="ECO:0000313" key="3">
    <source>
        <dbReference type="Proteomes" id="UP001461498"/>
    </source>
</evidence>
<keyword evidence="3" id="KW-1185">Reference proteome</keyword>
<feature type="domain" description="CRAL-TRIO" evidence="1">
    <location>
        <begin position="111"/>
        <end position="272"/>
    </location>
</feature>
<organism evidence="2 3">
    <name type="scientific">Rhynocoris fuscipes</name>
    <dbReference type="NCBI Taxonomy" id="488301"/>
    <lineage>
        <taxon>Eukaryota</taxon>
        <taxon>Metazoa</taxon>
        <taxon>Ecdysozoa</taxon>
        <taxon>Arthropoda</taxon>
        <taxon>Hexapoda</taxon>
        <taxon>Insecta</taxon>
        <taxon>Pterygota</taxon>
        <taxon>Neoptera</taxon>
        <taxon>Paraneoptera</taxon>
        <taxon>Hemiptera</taxon>
        <taxon>Heteroptera</taxon>
        <taxon>Panheteroptera</taxon>
        <taxon>Cimicomorpha</taxon>
        <taxon>Reduviidae</taxon>
        <taxon>Harpactorinae</taxon>
        <taxon>Harpactorini</taxon>
        <taxon>Rhynocoris</taxon>
    </lineage>
</organism>
<dbReference type="Proteomes" id="UP001461498">
    <property type="component" value="Unassembled WGS sequence"/>
</dbReference>
<sequence>MINNFIMDSRRTAKVQLVFVSRSVAEMSIKGVTAEQEYFKNPELKREEIDTLKEWVKTQDHLPPISEEKLIQFHHSCYYNMEATKSCILVYYRIRTSTPEFFRNRDITSAQLKKASQVLQCACLPLKDPNGYQIIFHGLQQYEASKYVFADGVKLLIMSIDACLNCEGTVPGYVFLFNMKGVRLTHLTRLSITLLRKFFEFIQEGLPVRLKAIHVVNTLPIVDKIMFMIKPFMKKELLSLIHFHYGGFEEVHKYLPKNCIPSDFDGELSSCAQFHDKYVEWMRKLTPHFLQEEKLIYSDLNPDKDCDVSLRTLNID</sequence>
<dbReference type="GO" id="GO:0016020">
    <property type="term" value="C:membrane"/>
    <property type="evidence" value="ECO:0007669"/>
    <property type="project" value="TreeGrafter"/>
</dbReference>